<keyword evidence="4" id="KW-0406">Ion transport</keyword>
<dbReference type="NCBIfam" id="TIGR04057">
    <property type="entry name" value="SusC_RagA_signa"/>
    <property type="match status" value="1"/>
</dbReference>
<dbReference type="EMBL" id="JAKNDN010000012">
    <property type="protein sequence ID" value="MCG4959682.1"/>
    <property type="molecule type" value="Genomic_DNA"/>
</dbReference>
<evidence type="ECO:0000259" key="12">
    <source>
        <dbReference type="Pfam" id="PF00593"/>
    </source>
</evidence>
<dbReference type="Gene3D" id="2.60.40.1120">
    <property type="entry name" value="Carboxypeptidase-like, regulatory domain"/>
    <property type="match status" value="1"/>
</dbReference>
<keyword evidence="5 10" id="KW-0812">Transmembrane</keyword>
<keyword evidence="8 10" id="KW-0472">Membrane</keyword>
<dbReference type="SUPFAM" id="SSF49464">
    <property type="entry name" value="Carboxypeptidase regulatory domain-like"/>
    <property type="match status" value="1"/>
</dbReference>
<reference evidence="15" key="1">
    <citation type="submission" date="2022-01" db="EMBL/GenBank/DDBJ databases">
        <title>Collection of gut derived symbiotic bacterial strains cultured from healthy donors.</title>
        <authorList>
            <person name="Lin H."/>
            <person name="Kohout C."/>
            <person name="Waligurski E."/>
            <person name="Pamer E.G."/>
        </authorList>
    </citation>
    <scope>NUCLEOTIDE SEQUENCE</scope>
    <source>
        <strain evidence="15">DFI.1.149</strain>
    </source>
</reference>
<evidence type="ECO:0000256" key="10">
    <source>
        <dbReference type="PROSITE-ProRule" id="PRU01360"/>
    </source>
</evidence>
<comment type="similarity">
    <text evidence="10 11">Belongs to the TonB-dependent receptor family.</text>
</comment>
<dbReference type="Gene3D" id="2.40.170.20">
    <property type="entry name" value="TonB-dependent receptor, beta-barrel domain"/>
    <property type="match status" value="1"/>
</dbReference>
<evidence type="ECO:0000259" key="14">
    <source>
        <dbReference type="Pfam" id="PF07715"/>
    </source>
</evidence>
<keyword evidence="3 10" id="KW-1134">Transmembrane beta strand</keyword>
<dbReference type="PROSITE" id="PS52016">
    <property type="entry name" value="TONB_DEPENDENT_REC_3"/>
    <property type="match status" value="1"/>
</dbReference>
<dbReference type="Gene3D" id="3.55.50.30">
    <property type="match status" value="1"/>
</dbReference>
<dbReference type="InterPro" id="IPR000531">
    <property type="entry name" value="Beta-barrel_TonB"/>
</dbReference>
<name>A0AAW5CC25_9BACT</name>
<dbReference type="InterPro" id="IPR036942">
    <property type="entry name" value="Beta-barrel_TonB_sf"/>
</dbReference>
<evidence type="ECO:0000256" key="8">
    <source>
        <dbReference type="ARBA" id="ARBA00023136"/>
    </source>
</evidence>
<dbReference type="GO" id="GO:0009279">
    <property type="term" value="C:cell outer membrane"/>
    <property type="evidence" value="ECO:0007669"/>
    <property type="project" value="UniProtKB-SubCell"/>
</dbReference>
<dbReference type="Pfam" id="PF07660">
    <property type="entry name" value="STN"/>
    <property type="match status" value="1"/>
</dbReference>
<dbReference type="Pfam" id="PF13715">
    <property type="entry name" value="CarbopepD_reg_2"/>
    <property type="match status" value="1"/>
</dbReference>
<dbReference type="InterPro" id="IPR011662">
    <property type="entry name" value="Secretin/TonB_short_N"/>
</dbReference>
<keyword evidence="6" id="KW-0408">Iron</keyword>
<evidence type="ECO:0000256" key="2">
    <source>
        <dbReference type="ARBA" id="ARBA00022448"/>
    </source>
</evidence>
<dbReference type="InterPro" id="IPR037066">
    <property type="entry name" value="Plug_dom_sf"/>
</dbReference>
<accession>A0AAW5CC25</accession>
<evidence type="ECO:0000256" key="1">
    <source>
        <dbReference type="ARBA" id="ARBA00004571"/>
    </source>
</evidence>
<evidence type="ECO:0000259" key="13">
    <source>
        <dbReference type="Pfam" id="PF07660"/>
    </source>
</evidence>
<gene>
    <name evidence="15" type="ORF">L0P03_07440</name>
</gene>
<comment type="subcellular location">
    <subcellularLocation>
        <location evidence="1 10">Cell outer membrane</location>
        <topology evidence="1 10">Multi-pass membrane protein</topology>
    </subcellularLocation>
</comment>
<evidence type="ECO:0000313" key="16">
    <source>
        <dbReference type="Proteomes" id="UP001199750"/>
    </source>
</evidence>
<dbReference type="Pfam" id="PF00593">
    <property type="entry name" value="TonB_dep_Rec_b-barrel"/>
    <property type="match status" value="1"/>
</dbReference>
<dbReference type="InterPro" id="IPR012910">
    <property type="entry name" value="Plug_dom"/>
</dbReference>
<keyword evidence="2 10" id="KW-0813">Transport</keyword>
<protein>
    <submittedName>
        <fullName evidence="15">SusC/RagA family TonB-linked outer membrane protein</fullName>
    </submittedName>
</protein>
<organism evidence="15 16">
    <name type="scientific">Odoribacter splanchnicus</name>
    <dbReference type="NCBI Taxonomy" id="28118"/>
    <lineage>
        <taxon>Bacteria</taxon>
        <taxon>Pseudomonadati</taxon>
        <taxon>Bacteroidota</taxon>
        <taxon>Bacteroidia</taxon>
        <taxon>Bacteroidales</taxon>
        <taxon>Odoribacteraceae</taxon>
        <taxon>Odoribacter</taxon>
    </lineage>
</organism>
<dbReference type="RefSeq" id="WP_175316034.1">
    <property type="nucleotide sequence ID" value="NZ_BAABYK010000001.1"/>
</dbReference>
<evidence type="ECO:0000256" key="6">
    <source>
        <dbReference type="ARBA" id="ARBA00023004"/>
    </source>
</evidence>
<evidence type="ECO:0000256" key="4">
    <source>
        <dbReference type="ARBA" id="ARBA00022496"/>
    </source>
</evidence>
<evidence type="ECO:0000256" key="5">
    <source>
        <dbReference type="ARBA" id="ARBA00022692"/>
    </source>
</evidence>
<feature type="domain" description="TonB-dependent receptor plug" evidence="14">
    <location>
        <begin position="233"/>
        <end position="354"/>
    </location>
</feature>
<dbReference type="AlphaFoldDB" id="A0AAW5CC25"/>
<feature type="domain" description="TonB-dependent receptor-like beta-barrel" evidence="12">
    <location>
        <begin position="505"/>
        <end position="907"/>
    </location>
</feature>
<dbReference type="InterPro" id="IPR023997">
    <property type="entry name" value="TonB-dep_OMP_SusC/RagA_CS"/>
</dbReference>
<evidence type="ECO:0000256" key="7">
    <source>
        <dbReference type="ARBA" id="ARBA00023077"/>
    </source>
</evidence>
<dbReference type="NCBIfam" id="TIGR04056">
    <property type="entry name" value="OMP_RagA_SusC"/>
    <property type="match status" value="1"/>
</dbReference>
<dbReference type="Pfam" id="PF07715">
    <property type="entry name" value="Plug"/>
    <property type="match status" value="1"/>
</dbReference>
<evidence type="ECO:0000256" key="3">
    <source>
        <dbReference type="ARBA" id="ARBA00022452"/>
    </source>
</evidence>
<feature type="domain" description="Secretin/TonB short N-terminal" evidence="13">
    <location>
        <begin position="91"/>
        <end position="123"/>
    </location>
</feature>
<evidence type="ECO:0000256" key="9">
    <source>
        <dbReference type="ARBA" id="ARBA00023237"/>
    </source>
</evidence>
<dbReference type="GO" id="GO:0006826">
    <property type="term" value="P:iron ion transport"/>
    <property type="evidence" value="ECO:0007669"/>
    <property type="project" value="UniProtKB-KW"/>
</dbReference>
<keyword evidence="4" id="KW-0410">Iron transport</keyword>
<comment type="caution">
    <text evidence="15">The sequence shown here is derived from an EMBL/GenBank/DDBJ whole genome shotgun (WGS) entry which is preliminary data.</text>
</comment>
<dbReference type="InterPro" id="IPR023996">
    <property type="entry name" value="TonB-dep_OMP_SusC/RagA"/>
</dbReference>
<sequence>MKKKEIINRSGKNKWVVGLFLFFFPFLCYPNLSSASPEEEADAVWQNTDKKVTLKMTGKTLAHILSGIKAQTGLSYGFRDTPDTAQHGLYSIDVKNVSVEEALNTLLKGTEFTYTIESGWILIRTRQEHSPSDAVYNRVTVKGRVVDEKEQPMPGVTVMLKGTGIGAVTGVEGEYRLDFPEVENVALVFSFVGMKTQEVKYTGQPELNIVMQEDVAQMDEVVVTGIFKKARESYTGAVSTIGKEEILAYRGQNMLQTLRNIDPAFNVVQNNEFGSDPNRLPDITVRGSSSLTTNLKELNEGTKNDLNVPLIIMDDFEISLTKLMDYNEEEIESINILKDAAATAIYGSRGANGVVVIVSKKPQAGKLRVFAQAGMTLEIPDLTSYDLMNARDKLSLEWAAGLYHHETNPERDIVLKEAYYKRLKAVEEGVETDWLSQPLHVGVGQNYNLRFEGGSEEFRWSASLGYKDIQGAMIGSGRKTFSGGVTLSYSYKNLTFRNQTSIGSNKSEESPYGSFSDYARQQPYNAPWTDDGKLNRYFDGWDAWETQVQNPLYDATLGNIDKSGYVEIINNFSVEWKMTPELTLRGKFGISHTNNTSDMYKSPESSEFKDYTGDQVLRKGRYAYTTGKANTYEGNVTLSYAKVFGEVHSLYAGLDASIAQNDSNSYGFTMEGFTNDRPFIGNALNYAENDMPSASEYTTRRLGLVGNVNYVYDNRYYVDLSLRTDGSSQFGSNKRFGTFWSAGLGWNVHNEHFWGENPYLNTLRLRLSYGETGSQKFSAYQALPMFKYYDDDRYAYWGGAYLMGLGNEDLKWQVTAQYNLGMEFSVLNNRVKGSLDVYSKLTNNLLSAMDIPLATGFSSYMENIGKVKNTGFEMSVSGYIIRDTERKMSLMVSGKLAYNKNEITKLSDDLKRQTEEMLMDDVDVNTLYYEGRSQNSIYAVRSLGIDPSSGKEIFLDKDGEPTFEWKPSAKVYMGVSDPLYQGNAGVMFSYKGMTLNLSFGFHWGGKQYNSTLLDKVEVTPSTIKTGNVDNRVWSDRWMQEGDEVYFKGISNEKTRMTSRFVMPDNVFSLQSASVQYDLNTPYLQKWGIQNMRFSLNMSDLFYLSSVKRERGTSYPFARNVGLNISLLF</sequence>
<dbReference type="InterPro" id="IPR008969">
    <property type="entry name" value="CarboxyPept-like_regulatory"/>
</dbReference>
<proteinExistence type="inferred from homology"/>
<dbReference type="InterPro" id="IPR039426">
    <property type="entry name" value="TonB-dep_rcpt-like"/>
</dbReference>
<evidence type="ECO:0000256" key="11">
    <source>
        <dbReference type="RuleBase" id="RU003357"/>
    </source>
</evidence>
<dbReference type="Proteomes" id="UP001199750">
    <property type="component" value="Unassembled WGS sequence"/>
</dbReference>
<evidence type="ECO:0000313" key="15">
    <source>
        <dbReference type="EMBL" id="MCG4959682.1"/>
    </source>
</evidence>
<keyword evidence="9 10" id="KW-0998">Cell outer membrane</keyword>
<dbReference type="SUPFAM" id="SSF56935">
    <property type="entry name" value="Porins"/>
    <property type="match status" value="1"/>
</dbReference>
<dbReference type="Gene3D" id="2.170.130.10">
    <property type="entry name" value="TonB-dependent receptor, plug domain"/>
    <property type="match status" value="1"/>
</dbReference>
<keyword evidence="7 11" id="KW-0798">TonB box</keyword>